<keyword evidence="3" id="KW-1185">Reference proteome</keyword>
<evidence type="ECO:0000313" key="2">
    <source>
        <dbReference type="EMBL" id="RUT35707.1"/>
    </source>
</evidence>
<sequence>MSQQTKRVVHGAFAALLFHRQEERGMRLIEFETRCVQQGEIHEIVTTTHSDSIAGDLINRVGFLGFAEMKCGGVIGRGDPVVIHNQVIGHVLGFDDCHFPNHYNILISTKETWTAEDLNLEVESSITFGSLKIEE</sequence>
<protein>
    <recommendedName>
        <fullName evidence="1">DUF6917 domain-containing protein</fullName>
    </recommendedName>
</protein>
<gene>
    <name evidence="2" type="ORF">EJP77_01425</name>
</gene>
<proteinExistence type="predicted"/>
<comment type="caution">
    <text evidence="2">The sequence shown here is derived from an EMBL/GenBank/DDBJ whole genome shotgun (WGS) entry which is preliminary data.</text>
</comment>
<dbReference type="Proteomes" id="UP000272464">
    <property type="component" value="Unassembled WGS sequence"/>
</dbReference>
<evidence type="ECO:0000259" key="1">
    <source>
        <dbReference type="Pfam" id="PF21891"/>
    </source>
</evidence>
<dbReference type="Pfam" id="PF21891">
    <property type="entry name" value="DUF6917"/>
    <property type="match status" value="1"/>
</dbReference>
<dbReference type="OrthoDB" id="4557435at2"/>
<reference evidence="2 3" key="1">
    <citation type="submission" date="2018-12" db="EMBL/GenBank/DDBJ databases">
        <authorList>
            <person name="Sun L."/>
            <person name="Chen Z."/>
        </authorList>
    </citation>
    <scope>NUCLEOTIDE SEQUENCE [LARGE SCALE GENOMIC DNA]</scope>
    <source>
        <strain evidence="2 3">3-5-3</strain>
    </source>
</reference>
<dbReference type="EMBL" id="RZNX01000001">
    <property type="protein sequence ID" value="RUT35707.1"/>
    <property type="molecule type" value="Genomic_DNA"/>
</dbReference>
<organism evidence="2 3">
    <name type="scientific">Paenibacillus zeisoli</name>
    <dbReference type="NCBI Taxonomy" id="2496267"/>
    <lineage>
        <taxon>Bacteria</taxon>
        <taxon>Bacillati</taxon>
        <taxon>Bacillota</taxon>
        <taxon>Bacilli</taxon>
        <taxon>Bacillales</taxon>
        <taxon>Paenibacillaceae</taxon>
        <taxon>Paenibacillus</taxon>
    </lineage>
</organism>
<dbReference type="AlphaFoldDB" id="A0A3S1DDB0"/>
<feature type="domain" description="DUF6917" evidence="1">
    <location>
        <begin position="4"/>
        <end position="128"/>
    </location>
</feature>
<evidence type="ECO:0000313" key="3">
    <source>
        <dbReference type="Proteomes" id="UP000272464"/>
    </source>
</evidence>
<accession>A0A3S1DDB0</accession>
<name>A0A3S1DDB0_9BACL</name>
<dbReference type="RefSeq" id="WP_127197407.1">
    <property type="nucleotide sequence ID" value="NZ_RZNX01000001.1"/>
</dbReference>
<dbReference type="InterPro" id="IPR054210">
    <property type="entry name" value="DUF6917"/>
</dbReference>